<sequence>MTDPVLQMYLLAFMLVALWLIVFWKLFRKVIPIKSPPDPEKIIDYNRVQRVSSIFWVIFSLFGMMIIVYAILPNLYFLFLPLDTFHHPLINSIGLLILKVAIVWIVVAQLTIDKEVYKYSRDIESLSAMELLRYSEKMLLSGMLVLFIGVFVTITNIVGIILGLVAFIFFVKTFHQHPHRSI</sequence>
<protein>
    <submittedName>
        <fullName evidence="2">Uncharacterized protein</fullName>
    </submittedName>
</protein>
<accession>A0AA49JEQ7</accession>
<keyword evidence="1" id="KW-1133">Transmembrane helix</keyword>
<organism evidence="2">
    <name type="scientific">Roseihalotalea indica</name>
    <dbReference type="NCBI Taxonomy" id="2867963"/>
    <lineage>
        <taxon>Bacteria</taxon>
        <taxon>Pseudomonadati</taxon>
        <taxon>Bacteroidota</taxon>
        <taxon>Cytophagia</taxon>
        <taxon>Cytophagales</taxon>
        <taxon>Catalimonadaceae</taxon>
        <taxon>Roseihalotalea</taxon>
    </lineage>
</organism>
<reference evidence="2" key="2">
    <citation type="journal article" date="2024" name="Antonie Van Leeuwenhoek">
        <title>Roseihalotalea indica gen. nov., sp. nov., a halophilic Bacteroidetes from mesopelagic Southwest Indian Ocean with higher carbohydrate metabolic potential.</title>
        <authorList>
            <person name="Chen B."/>
            <person name="Zhang M."/>
            <person name="Lin D."/>
            <person name="Ye J."/>
            <person name="Tang K."/>
        </authorList>
    </citation>
    <scope>NUCLEOTIDE SEQUENCE</scope>
    <source>
        <strain evidence="2">TK19036</strain>
    </source>
</reference>
<dbReference type="EMBL" id="CP120682">
    <property type="protein sequence ID" value="WKN34569.1"/>
    <property type="molecule type" value="Genomic_DNA"/>
</dbReference>
<keyword evidence="1" id="KW-0472">Membrane</keyword>
<evidence type="ECO:0000256" key="1">
    <source>
        <dbReference type="SAM" id="Phobius"/>
    </source>
</evidence>
<reference evidence="2" key="1">
    <citation type="journal article" date="2023" name="Comput. Struct. Biotechnol. J.">
        <title>Discovery of a novel marine Bacteroidetes with a rich repertoire of carbohydrate-active enzymes.</title>
        <authorList>
            <person name="Chen B."/>
            <person name="Liu G."/>
            <person name="Chen Q."/>
            <person name="Wang H."/>
            <person name="Liu L."/>
            <person name="Tang K."/>
        </authorList>
    </citation>
    <scope>NUCLEOTIDE SEQUENCE</scope>
    <source>
        <strain evidence="2">TK19036</strain>
    </source>
</reference>
<feature type="transmembrane region" description="Helical" evidence="1">
    <location>
        <begin position="6"/>
        <end position="27"/>
    </location>
</feature>
<gene>
    <name evidence="2" type="ORF">K4G66_19530</name>
</gene>
<evidence type="ECO:0000313" key="2">
    <source>
        <dbReference type="EMBL" id="WKN34569.1"/>
    </source>
</evidence>
<proteinExistence type="predicted"/>
<name>A0AA49JEQ7_9BACT</name>
<feature type="transmembrane region" description="Helical" evidence="1">
    <location>
        <begin position="138"/>
        <end position="171"/>
    </location>
</feature>
<feature type="transmembrane region" description="Helical" evidence="1">
    <location>
        <begin position="92"/>
        <end position="112"/>
    </location>
</feature>
<dbReference type="AlphaFoldDB" id="A0AA49JEQ7"/>
<keyword evidence="1" id="KW-0812">Transmembrane</keyword>
<feature type="transmembrane region" description="Helical" evidence="1">
    <location>
        <begin position="48"/>
        <end position="72"/>
    </location>
</feature>